<reference evidence="1" key="1">
    <citation type="submission" date="2019-10" db="EMBL/GenBank/DDBJ databases">
        <authorList>
            <consortium name="DOE Joint Genome Institute"/>
            <person name="Kuo A."/>
            <person name="Miyauchi S."/>
            <person name="Kiss E."/>
            <person name="Drula E."/>
            <person name="Kohler A."/>
            <person name="Sanchez-Garcia M."/>
            <person name="Andreopoulos B."/>
            <person name="Barry K.W."/>
            <person name="Bonito G."/>
            <person name="Buee M."/>
            <person name="Carver A."/>
            <person name="Chen C."/>
            <person name="Cichocki N."/>
            <person name="Clum A."/>
            <person name="Culley D."/>
            <person name="Crous P.W."/>
            <person name="Fauchery L."/>
            <person name="Girlanda M."/>
            <person name="Hayes R."/>
            <person name="Keri Z."/>
            <person name="Labutti K."/>
            <person name="Lipzen A."/>
            <person name="Lombard V."/>
            <person name="Magnuson J."/>
            <person name="Maillard F."/>
            <person name="Morin E."/>
            <person name="Murat C."/>
            <person name="Nolan M."/>
            <person name="Ohm R."/>
            <person name="Pangilinan J."/>
            <person name="Pereira M."/>
            <person name="Perotto S."/>
            <person name="Peter M."/>
            <person name="Riley R."/>
            <person name="Sitrit Y."/>
            <person name="Stielow B."/>
            <person name="Szollosi G."/>
            <person name="Zifcakova L."/>
            <person name="Stursova M."/>
            <person name="Spatafora J.W."/>
            <person name="Tedersoo L."/>
            <person name="Vaario L.-M."/>
            <person name="Yamada A."/>
            <person name="Yan M."/>
            <person name="Wang P."/>
            <person name="Xu J."/>
            <person name="Bruns T."/>
            <person name="Baldrian P."/>
            <person name="Vilgalys R."/>
            <person name="Henrissat B."/>
            <person name="Grigoriev I.V."/>
            <person name="Hibbett D."/>
            <person name="Nagy L.G."/>
            <person name="Martin F.M."/>
        </authorList>
    </citation>
    <scope>NUCLEOTIDE SEQUENCE</scope>
    <source>
        <strain evidence="1">P2</strain>
    </source>
</reference>
<comment type="caution">
    <text evidence="1">The sequence shown here is derived from an EMBL/GenBank/DDBJ whole genome shotgun (WGS) entry which is preliminary data.</text>
</comment>
<keyword evidence="2" id="KW-1185">Reference proteome</keyword>
<accession>A0ACB6ZV43</accession>
<dbReference type="EMBL" id="MU117964">
    <property type="protein sequence ID" value="KAF9653464.1"/>
    <property type="molecule type" value="Genomic_DNA"/>
</dbReference>
<evidence type="ECO:0000313" key="1">
    <source>
        <dbReference type="EMBL" id="KAF9653464.1"/>
    </source>
</evidence>
<sequence length="210" mass="24589">MSTRLNRLRELFRASKQYVRDSPPLKWTFRVLYWSPLYMAFVHYGYTIKYVNGRSMQPTLNPNSSLGKDLVLFDRVSTKIRHEYKRDDVVALYSPINPRLMLVKRIIALPGDIVKTLPPYPIKEVVIPPGHVWVEGDEPFHSEDSNWFGPVSQGLIESKLTHILLPWDRFGPLDGVFKRTPQRGRNWSAQSDEFQRKKKREVRVTPNPEE</sequence>
<protein>
    <submittedName>
        <fullName evidence="1">LexA/Signal peptidase</fullName>
    </submittedName>
</protein>
<evidence type="ECO:0000313" key="2">
    <source>
        <dbReference type="Proteomes" id="UP000886501"/>
    </source>
</evidence>
<dbReference type="Proteomes" id="UP000886501">
    <property type="component" value="Unassembled WGS sequence"/>
</dbReference>
<reference evidence="1" key="2">
    <citation type="journal article" date="2020" name="Nat. Commun.">
        <title>Large-scale genome sequencing of mycorrhizal fungi provides insights into the early evolution of symbiotic traits.</title>
        <authorList>
            <person name="Miyauchi S."/>
            <person name="Kiss E."/>
            <person name="Kuo A."/>
            <person name="Drula E."/>
            <person name="Kohler A."/>
            <person name="Sanchez-Garcia M."/>
            <person name="Morin E."/>
            <person name="Andreopoulos B."/>
            <person name="Barry K.W."/>
            <person name="Bonito G."/>
            <person name="Buee M."/>
            <person name="Carver A."/>
            <person name="Chen C."/>
            <person name="Cichocki N."/>
            <person name="Clum A."/>
            <person name="Culley D."/>
            <person name="Crous P.W."/>
            <person name="Fauchery L."/>
            <person name="Girlanda M."/>
            <person name="Hayes R.D."/>
            <person name="Keri Z."/>
            <person name="LaButti K."/>
            <person name="Lipzen A."/>
            <person name="Lombard V."/>
            <person name="Magnuson J."/>
            <person name="Maillard F."/>
            <person name="Murat C."/>
            <person name="Nolan M."/>
            <person name="Ohm R.A."/>
            <person name="Pangilinan J."/>
            <person name="Pereira M.F."/>
            <person name="Perotto S."/>
            <person name="Peter M."/>
            <person name="Pfister S."/>
            <person name="Riley R."/>
            <person name="Sitrit Y."/>
            <person name="Stielow J.B."/>
            <person name="Szollosi G."/>
            <person name="Zifcakova L."/>
            <person name="Stursova M."/>
            <person name="Spatafora J.W."/>
            <person name="Tedersoo L."/>
            <person name="Vaario L.M."/>
            <person name="Yamada A."/>
            <person name="Yan M."/>
            <person name="Wang P."/>
            <person name="Xu J."/>
            <person name="Bruns T."/>
            <person name="Baldrian P."/>
            <person name="Vilgalys R."/>
            <person name="Dunand C."/>
            <person name="Henrissat B."/>
            <person name="Grigoriev I.V."/>
            <person name="Hibbett D."/>
            <person name="Nagy L.G."/>
            <person name="Martin F.M."/>
        </authorList>
    </citation>
    <scope>NUCLEOTIDE SEQUENCE</scope>
    <source>
        <strain evidence="1">P2</strain>
    </source>
</reference>
<organism evidence="1 2">
    <name type="scientific">Thelephora ganbajun</name>
    <name type="common">Ganba fungus</name>
    <dbReference type="NCBI Taxonomy" id="370292"/>
    <lineage>
        <taxon>Eukaryota</taxon>
        <taxon>Fungi</taxon>
        <taxon>Dikarya</taxon>
        <taxon>Basidiomycota</taxon>
        <taxon>Agaricomycotina</taxon>
        <taxon>Agaricomycetes</taxon>
        <taxon>Thelephorales</taxon>
        <taxon>Thelephoraceae</taxon>
        <taxon>Thelephora</taxon>
    </lineage>
</organism>
<proteinExistence type="predicted"/>
<gene>
    <name evidence="1" type="ORF">BDM02DRAFT_3135745</name>
</gene>
<name>A0ACB6ZV43_THEGA</name>